<proteinExistence type="predicted"/>
<gene>
    <name evidence="2" type="ORF">Z517_06837</name>
</gene>
<dbReference type="EMBL" id="KN846972">
    <property type="protein sequence ID" value="KIW80222.1"/>
    <property type="molecule type" value="Genomic_DNA"/>
</dbReference>
<dbReference type="GO" id="GO:0016491">
    <property type="term" value="F:oxidoreductase activity"/>
    <property type="evidence" value="ECO:0007669"/>
    <property type="project" value="UniProtKB-ARBA"/>
</dbReference>
<dbReference type="Proteomes" id="UP000053029">
    <property type="component" value="Unassembled WGS sequence"/>
</dbReference>
<protein>
    <recommendedName>
        <fullName evidence="4">NAD(P)-binding protein</fullName>
    </recommendedName>
</protein>
<accession>A0A0D2F0P4</accession>
<dbReference type="SUPFAM" id="SSF51735">
    <property type="entry name" value="NAD(P)-binding Rossmann-fold domains"/>
    <property type="match status" value="1"/>
</dbReference>
<dbReference type="Gene3D" id="3.40.50.720">
    <property type="entry name" value="NAD(P)-binding Rossmann-like Domain"/>
    <property type="match status" value="1"/>
</dbReference>
<evidence type="ECO:0000313" key="2">
    <source>
        <dbReference type="EMBL" id="KIW80222.1"/>
    </source>
</evidence>
<dbReference type="PROSITE" id="PS00061">
    <property type="entry name" value="ADH_SHORT"/>
    <property type="match status" value="1"/>
</dbReference>
<name>A0A0D2F0P4_9EURO</name>
<dbReference type="AlphaFoldDB" id="A0A0D2F0P4"/>
<evidence type="ECO:0000256" key="1">
    <source>
        <dbReference type="ARBA" id="ARBA00022857"/>
    </source>
</evidence>
<keyword evidence="1" id="KW-0521">NADP</keyword>
<reference evidence="2 3" key="1">
    <citation type="submission" date="2015-01" db="EMBL/GenBank/DDBJ databases">
        <title>The Genome Sequence of Fonsecaea pedrosoi CBS 271.37.</title>
        <authorList>
            <consortium name="The Broad Institute Genomics Platform"/>
            <person name="Cuomo C."/>
            <person name="de Hoog S."/>
            <person name="Gorbushina A."/>
            <person name="Stielow B."/>
            <person name="Teixiera M."/>
            <person name="Abouelleil A."/>
            <person name="Chapman S.B."/>
            <person name="Priest M."/>
            <person name="Young S.K."/>
            <person name="Wortman J."/>
            <person name="Nusbaum C."/>
            <person name="Birren B."/>
        </authorList>
    </citation>
    <scope>NUCLEOTIDE SEQUENCE [LARGE SCALE GENOMIC DNA]</scope>
    <source>
        <strain evidence="2 3">CBS 271.37</strain>
    </source>
</reference>
<dbReference type="InterPro" id="IPR020904">
    <property type="entry name" value="Sc_DH/Rdtase_CS"/>
</dbReference>
<dbReference type="HOGENOM" id="CLU_010194_1_0_1"/>
<dbReference type="PANTHER" id="PTHR42820:SF1">
    <property type="entry name" value="SHORT-CHAIN DEHYDROGENASE_REDUCTASE FAMILY PROTEIN"/>
    <property type="match status" value="1"/>
</dbReference>
<dbReference type="CDD" id="cd05233">
    <property type="entry name" value="SDR_c"/>
    <property type="match status" value="1"/>
</dbReference>
<sequence>MAKGVIPRGIAFVTGGARGLGNAVAVSFAREGAAGVVLVDIMDEEGFKAGKEAVEKYGTECLVIKADVTKEDHVRNAIAEAVRKFGRIDYAANFAGIGGAIGMTWDVAVEDWRKVIEVNQIGVWLCTKYQLEQMKKQEPLQMPDARPQRGSVVNCASVNSIQTVAMSSAYTASKHAVVGFTKTAALEARQYDIRVNAISPGFLRTNLVLGAIQSLDGSINTAWEQLEARQGRAGGFNEIGDAAVFLSSPKLSLVNAHNLVVDGGFTINYGSS</sequence>
<dbReference type="GeneID" id="25306327"/>
<dbReference type="FunFam" id="3.40.50.720:FF:000084">
    <property type="entry name" value="Short-chain dehydrogenase reductase"/>
    <property type="match status" value="1"/>
</dbReference>
<organism evidence="2 3">
    <name type="scientific">Fonsecaea pedrosoi CBS 271.37</name>
    <dbReference type="NCBI Taxonomy" id="1442368"/>
    <lineage>
        <taxon>Eukaryota</taxon>
        <taxon>Fungi</taxon>
        <taxon>Dikarya</taxon>
        <taxon>Ascomycota</taxon>
        <taxon>Pezizomycotina</taxon>
        <taxon>Eurotiomycetes</taxon>
        <taxon>Chaetothyriomycetidae</taxon>
        <taxon>Chaetothyriales</taxon>
        <taxon>Herpotrichiellaceae</taxon>
        <taxon>Fonsecaea</taxon>
    </lineage>
</organism>
<evidence type="ECO:0000313" key="3">
    <source>
        <dbReference type="Proteomes" id="UP000053029"/>
    </source>
</evidence>
<dbReference type="InterPro" id="IPR036291">
    <property type="entry name" value="NAD(P)-bd_dom_sf"/>
</dbReference>
<dbReference type="RefSeq" id="XP_013284030.1">
    <property type="nucleotide sequence ID" value="XM_013428576.1"/>
</dbReference>
<dbReference type="PRINTS" id="PR00081">
    <property type="entry name" value="GDHRDH"/>
</dbReference>
<evidence type="ECO:0008006" key="4">
    <source>
        <dbReference type="Google" id="ProtNLM"/>
    </source>
</evidence>
<keyword evidence="3" id="KW-1185">Reference proteome</keyword>
<dbReference type="Pfam" id="PF13561">
    <property type="entry name" value="adh_short_C2"/>
    <property type="match status" value="1"/>
</dbReference>
<dbReference type="PANTHER" id="PTHR42820">
    <property type="entry name" value="SHORT-CHAIN DEHYDROGENASE REDUCTASE"/>
    <property type="match status" value="1"/>
</dbReference>
<dbReference type="VEuPathDB" id="FungiDB:Z517_06837"/>
<dbReference type="STRING" id="1442368.A0A0D2F0P4"/>
<dbReference type="InterPro" id="IPR002347">
    <property type="entry name" value="SDR_fam"/>
</dbReference>
<dbReference type="PRINTS" id="PR00080">
    <property type="entry name" value="SDRFAMILY"/>
</dbReference>